<proteinExistence type="predicted"/>
<protein>
    <submittedName>
        <fullName evidence="3">Anoctamin</fullName>
    </submittedName>
</protein>
<dbReference type="WBParaSite" id="Pan_g4301.t1">
    <property type="protein sequence ID" value="Pan_g4301.t1"/>
    <property type="gene ID" value="Pan_g4301"/>
</dbReference>
<keyword evidence="2" id="KW-1185">Reference proteome</keyword>
<name>A0A7E4VYA4_PANRE</name>
<feature type="transmembrane region" description="Helical" evidence="1">
    <location>
        <begin position="227"/>
        <end position="245"/>
    </location>
</feature>
<reference evidence="3" key="2">
    <citation type="submission" date="2020-10" db="UniProtKB">
        <authorList>
            <consortium name="WormBaseParasite"/>
        </authorList>
    </citation>
    <scope>IDENTIFICATION</scope>
</reference>
<evidence type="ECO:0000256" key="1">
    <source>
        <dbReference type="SAM" id="Phobius"/>
    </source>
</evidence>
<accession>A0A7E4VYA4</accession>
<sequence length="285" mass="33686">MKHINDEFGRMITANYSVQERLLITDSPRVHKKAISASKCYSRYKLFWILASRVVQFLWKTTTSHCFWQTVIDFDEFPKDETIVVKDTLFICIQNYKKTKWMVPRLAGTYKSLIIIGRLKFEDFKKLCHNKVIEIFVQGFIIMSAEEFEKFLDFVKERIENPDVRFNYFSGLTLPGENIDQLNTIGAHNSSDHRGRFRMAFFDESNTRRRYWTNRDAGYTVFKNKSFLIGSFVTFLSVLGCYWFYSPYHFALIFIYVAICVFWSDVADQLFVNSETYVRNGPTVN</sequence>
<reference evidence="2" key="1">
    <citation type="journal article" date="2013" name="Genetics">
        <title>The draft genome and transcriptome of Panagrellus redivivus are shaped by the harsh demands of a free-living lifestyle.</title>
        <authorList>
            <person name="Srinivasan J."/>
            <person name="Dillman A.R."/>
            <person name="Macchietto M.G."/>
            <person name="Heikkinen L."/>
            <person name="Lakso M."/>
            <person name="Fracchia K.M."/>
            <person name="Antoshechkin I."/>
            <person name="Mortazavi A."/>
            <person name="Wong G."/>
            <person name="Sternberg P.W."/>
        </authorList>
    </citation>
    <scope>NUCLEOTIDE SEQUENCE [LARGE SCALE GENOMIC DNA]</scope>
    <source>
        <strain evidence="2">MT8872</strain>
    </source>
</reference>
<dbReference type="AlphaFoldDB" id="A0A7E4VYA4"/>
<evidence type="ECO:0000313" key="3">
    <source>
        <dbReference type="WBParaSite" id="Pan_g4301.t1"/>
    </source>
</evidence>
<keyword evidence="1" id="KW-1133">Transmembrane helix</keyword>
<feature type="transmembrane region" description="Helical" evidence="1">
    <location>
        <begin position="251"/>
        <end position="272"/>
    </location>
</feature>
<keyword evidence="1" id="KW-0812">Transmembrane</keyword>
<keyword evidence="1" id="KW-0472">Membrane</keyword>
<evidence type="ECO:0000313" key="2">
    <source>
        <dbReference type="Proteomes" id="UP000492821"/>
    </source>
</evidence>
<organism evidence="2 3">
    <name type="scientific">Panagrellus redivivus</name>
    <name type="common">Microworm</name>
    <dbReference type="NCBI Taxonomy" id="6233"/>
    <lineage>
        <taxon>Eukaryota</taxon>
        <taxon>Metazoa</taxon>
        <taxon>Ecdysozoa</taxon>
        <taxon>Nematoda</taxon>
        <taxon>Chromadorea</taxon>
        <taxon>Rhabditida</taxon>
        <taxon>Tylenchina</taxon>
        <taxon>Panagrolaimomorpha</taxon>
        <taxon>Panagrolaimoidea</taxon>
        <taxon>Panagrolaimidae</taxon>
        <taxon>Panagrellus</taxon>
    </lineage>
</organism>
<dbReference type="Proteomes" id="UP000492821">
    <property type="component" value="Unassembled WGS sequence"/>
</dbReference>